<dbReference type="PANTHER" id="PTHR47944">
    <property type="entry name" value="CYTOCHROME P450 98A9"/>
    <property type="match status" value="1"/>
</dbReference>
<dbReference type="STRING" id="4072.A0A2G2Z188"/>
<dbReference type="GO" id="GO:0005506">
    <property type="term" value="F:iron ion binding"/>
    <property type="evidence" value="ECO:0007669"/>
    <property type="project" value="InterPro"/>
</dbReference>
<sequence length="79" mass="9434">MLDKWFLLNGVINIGDWIPWLDFLALQGYVNKMKELHRNFDKFHNFVLDDQKAKKEADKNFLPRDMVDVLLQQAEDLNL</sequence>
<dbReference type="GO" id="GO:0020037">
    <property type="term" value="F:heme binding"/>
    <property type="evidence" value="ECO:0007669"/>
    <property type="project" value="InterPro"/>
</dbReference>
<keyword evidence="9" id="KW-1185">Reference proteome</keyword>
<reference evidence="8 9" key="1">
    <citation type="journal article" date="2014" name="Nat. Genet.">
        <title>Genome sequence of the hot pepper provides insights into the evolution of pungency in Capsicum species.</title>
        <authorList>
            <person name="Kim S."/>
            <person name="Park M."/>
            <person name="Yeom S.I."/>
            <person name="Kim Y.M."/>
            <person name="Lee J.M."/>
            <person name="Lee H.A."/>
            <person name="Seo E."/>
            <person name="Choi J."/>
            <person name="Cheong K."/>
            <person name="Kim K.T."/>
            <person name="Jung K."/>
            <person name="Lee G.W."/>
            <person name="Oh S.K."/>
            <person name="Bae C."/>
            <person name="Kim S.B."/>
            <person name="Lee H.Y."/>
            <person name="Kim S.Y."/>
            <person name="Kim M.S."/>
            <person name="Kang B.C."/>
            <person name="Jo Y.D."/>
            <person name="Yang H.B."/>
            <person name="Jeong H.J."/>
            <person name="Kang W.H."/>
            <person name="Kwon J.K."/>
            <person name="Shin C."/>
            <person name="Lim J.Y."/>
            <person name="Park J.H."/>
            <person name="Huh J.H."/>
            <person name="Kim J.S."/>
            <person name="Kim B.D."/>
            <person name="Cohen O."/>
            <person name="Paran I."/>
            <person name="Suh M.C."/>
            <person name="Lee S.B."/>
            <person name="Kim Y.K."/>
            <person name="Shin Y."/>
            <person name="Noh S.J."/>
            <person name="Park J."/>
            <person name="Seo Y.S."/>
            <person name="Kwon S.Y."/>
            <person name="Kim H.A."/>
            <person name="Park J.M."/>
            <person name="Kim H.J."/>
            <person name="Choi S.B."/>
            <person name="Bosland P.W."/>
            <person name="Reeves G."/>
            <person name="Jo S.H."/>
            <person name="Lee B.W."/>
            <person name="Cho H.T."/>
            <person name="Choi H.S."/>
            <person name="Lee M.S."/>
            <person name="Yu Y."/>
            <person name="Do Choi Y."/>
            <person name="Park B.S."/>
            <person name="van Deynze A."/>
            <person name="Ashrafi H."/>
            <person name="Hill T."/>
            <person name="Kim W.T."/>
            <person name="Pai H.S."/>
            <person name="Ahn H.K."/>
            <person name="Yeam I."/>
            <person name="Giovannoni J.J."/>
            <person name="Rose J.K."/>
            <person name="Sorensen I."/>
            <person name="Lee S.J."/>
            <person name="Kim R.W."/>
            <person name="Choi I.Y."/>
            <person name="Choi B.S."/>
            <person name="Lim J.S."/>
            <person name="Lee Y.H."/>
            <person name="Choi D."/>
        </authorList>
    </citation>
    <scope>NUCLEOTIDE SEQUENCE [LARGE SCALE GENOMIC DNA]</scope>
    <source>
        <strain evidence="9">cv. CM334</strain>
    </source>
</reference>
<dbReference type="Gene3D" id="1.10.630.10">
    <property type="entry name" value="Cytochrome P450"/>
    <property type="match status" value="1"/>
</dbReference>
<dbReference type="Gramene" id="PHT75782">
    <property type="protein sequence ID" value="PHT75782"/>
    <property type="gene ID" value="T459_19304"/>
</dbReference>
<evidence type="ECO:0000313" key="9">
    <source>
        <dbReference type="Proteomes" id="UP000222542"/>
    </source>
</evidence>
<keyword evidence="4" id="KW-0479">Metal-binding</keyword>
<keyword evidence="3" id="KW-0349">Heme</keyword>
<accession>A0A2G2Z188</accession>
<comment type="caution">
    <text evidence="8">The sequence shown here is derived from an EMBL/GenBank/DDBJ whole genome shotgun (WGS) entry which is preliminary data.</text>
</comment>
<dbReference type="Proteomes" id="UP000222542">
    <property type="component" value="Unassembled WGS sequence"/>
</dbReference>
<dbReference type="AlphaFoldDB" id="A0A2G2Z188"/>
<dbReference type="InterPro" id="IPR036396">
    <property type="entry name" value="Cyt_P450_sf"/>
</dbReference>
<dbReference type="SMR" id="A0A2G2Z188"/>
<keyword evidence="7" id="KW-0503">Monooxygenase</keyword>
<dbReference type="SUPFAM" id="SSF48264">
    <property type="entry name" value="Cytochrome P450"/>
    <property type="match status" value="1"/>
</dbReference>
<evidence type="ECO:0000256" key="3">
    <source>
        <dbReference type="ARBA" id="ARBA00022617"/>
    </source>
</evidence>
<name>A0A2G2Z188_CAPAN</name>
<keyword evidence="5" id="KW-0560">Oxidoreductase</keyword>
<gene>
    <name evidence="8" type="ORF">T459_19304</name>
</gene>
<evidence type="ECO:0000256" key="1">
    <source>
        <dbReference type="ARBA" id="ARBA00001971"/>
    </source>
</evidence>
<reference evidence="8 9" key="2">
    <citation type="journal article" date="2017" name="Genome Biol.">
        <title>New reference genome sequences of hot pepper reveal the massive evolution of plant disease-resistance genes by retroduplication.</title>
        <authorList>
            <person name="Kim S."/>
            <person name="Park J."/>
            <person name="Yeom S.I."/>
            <person name="Kim Y.M."/>
            <person name="Seo E."/>
            <person name="Kim K.T."/>
            <person name="Kim M.S."/>
            <person name="Lee J.M."/>
            <person name="Cheong K."/>
            <person name="Shin H.S."/>
            <person name="Kim S.B."/>
            <person name="Han K."/>
            <person name="Lee J."/>
            <person name="Park M."/>
            <person name="Lee H.A."/>
            <person name="Lee H.Y."/>
            <person name="Lee Y."/>
            <person name="Oh S."/>
            <person name="Lee J.H."/>
            <person name="Choi E."/>
            <person name="Choi E."/>
            <person name="Lee S.E."/>
            <person name="Jeon J."/>
            <person name="Kim H."/>
            <person name="Choi G."/>
            <person name="Song H."/>
            <person name="Lee J."/>
            <person name="Lee S.C."/>
            <person name="Kwon J.K."/>
            <person name="Lee H.Y."/>
            <person name="Koo N."/>
            <person name="Hong Y."/>
            <person name="Kim R.W."/>
            <person name="Kang W.H."/>
            <person name="Huh J.H."/>
            <person name="Kang B.C."/>
            <person name="Yang T.J."/>
            <person name="Lee Y.H."/>
            <person name="Bennetzen J.L."/>
            <person name="Choi D."/>
        </authorList>
    </citation>
    <scope>NUCLEOTIDE SEQUENCE [LARGE SCALE GENOMIC DNA]</scope>
    <source>
        <strain evidence="9">cv. CM334</strain>
    </source>
</reference>
<evidence type="ECO:0000313" key="8">
    <source>
        <dbReference type="EMBL" id="PHT75782.1"/>
    </source>
</evidence>
<proteinExistence type="inferred from homology"/>
<evidence type="ECO:0000256" key="7">
    <source>
        <dbReference type="ARBA" id="ARBA00023033"/>
    </source>
</evidence>
<comment type="similarity">
    <text evidence="2">Belongs to the cytochrome P450 family.</text>
</comment>
<protein>
    <submittedName>
        <fullName evidence="8">Uncharacterized protein</fullName>
    </submittedName>
</protein>
<evidence type="ECO:0000256" key="6">
    <source>
        <dbReference type="ARBA" id="ARBA00023004"/>
    </source>
</evidence>
<comment type="cofactor">
    <cofactor evidence="1">
        <name>heme</name>
        <dbReference type="ChEBI" id="CHEBI:30413"/>
    </cofactor>
</comment>
<keyword evidence="6" id="KW-0408">Iron</keyword>
<evidence type="ECO:0000256" key="2">
    <source>
        <dbReference type="ARBA" id="ARBA00010617"/>
    </source>
</evidence>
<organism evidence="8 9">
    <name type="scientific">Capsicum annuum</name>
    <name type="common">Capsicum pepper</name>
    <dbReference type="NCBI Taxonomy" id="4072"/>
    <lineage>
        <taxon>Eukaryota</taxon>
        <taxon>Viridiplantae</taxon>
        <taxon>Streptophyta</taxon>
        <taxon>Embryophyta</taxon>
        <taxon>Tracheophyta</taxon>
        <taxon>Spermatophyta</taxon>
        <taxon>Magnoliopsida</taxon>
        <taxon>eudicotyledons</taxon>
        <taxon>Gunneridae</taxon>
        <taxon>Pentapetalae</taxon>
        <taxon>asterids</taxon>
        <taxon>lamiids</taxon>
        <taxon>Solanales</taxon>
        <taxon>Solanaceae</taxon>
        <taxon>Solanoideae</taxon>
        <taxon>Capsiceae</taxon>
        <taxon>Capsicum</taxon>
    </lineage>
</organism>
<dbReference type="EMBL" id="AYRZ02000007">
    <property type="protein sequence ID" value="PHT75782.1"/>
    <property type="molecule type" value="Genomic_DNA"/>
</dbReference>
<dbReference type="GO" id="GO:0004497">
    <property type="term" value="F:monooxygenase activity"/>
    <property type="evidence" value="ECO:0007669"/>
    <property type="project" value="UniProtKB-KW"/>
</dbReference>
<evidence type="ECO:0000256" key="5">
    <source>
        <dbReference type="ARBA" id="ARBA00023002"/>
    </source>
</evidence>
<evidence type="ECO:0000256" key="4">
    <source>
        <dbReference type="ARBA" id="ARBA00022723"/>
    </source>
</evidence>
<dbReference type="GO" id="GO:0016705">
    <property type="term" value="F:oxidoreductase activity, acting on paired donors, with incorporation or reduction of molecular oxygen"/>
    <property type="evidence" value="ECO:0007669"/>
    <property type="project" value="InterPro"/>
</dbReference>
<dbReference type="PANTHER" id="PTHR47944:SF5">
    <property type="entry name" value="CYTOCHROME P450 71A1-LIKE"/>
    <property type="match status" value="1"/>
</dbReference>